<dbReference type="InterPro" id="IPR024602">
    <property type="entry name" value="COG_su2_N"/>
</dbReference>
<dbReference type="SUPFAM" id="SSF144232">
    <property type="entry name" value="HIT/MYND zinc finger-like"/>
    <property type="match status" value="1"/>
</dbReference>
<evidence type="ECO:0000256" key="21">
    <source>
        <dbReference type="ARBA" id="ARBA00023242"/>
    </source>
</evidence>
<dbReference type="SUPFAM" id="SSF57903">
    <property type="entry name" value="FYVE/PHD zinc finger"/>
    <property type="match status" value="1"/>
</dbReference>
<dbReference type="InterPro" id="IPR047269">
    <property type="entry name" value="ZMY11"/>
</dbReference>
<accession>A0A183SDF2</accession>
<evidence type="ECO:0000256" key="25">
    <source>
        <dbReference type="SAM" id="Coils"/>
    </source>
</evidence>
<evidence type="ECO:0000256" key="5">
    <source>
        <dbReference type="ARBA" id="ARBA00022448"/>
    </source>
</evidence>
<dbReference type="InterPro" id="IPR002893">
    <property type="entry name" value="Znf_MYND"/>
</dbReference>
<keyword evidence="32" id="KW-1185">Reference proteome</keyword>
<evidence type="ECO:0000256" key="17">
    <source>
        <dbReference type="ARBA" id="ARBA00023034"/>
    </source>
</evidence>
<dbReference type="GO" id="GO:0009966">
    <property type="term" value="P:regulation of signal transduction"/>
    <property type="evidence" value="ECO:0007669"/>
    <property type="project" value="TreeGrafter"/>
</dbReference>
<evidence type="ECO:0000313" key="31">
    <source>
        <dbReference type="EMBL" id="VDL88635.1"/>
    </source>
</evidence>
<feature type="compositionally biased region" description="Low complexity" evidence="26">
    <location>
        <begin position="610"/>
        <end position="628"/>
    </location>
</feature>
<keyword evidence="14" id="KW-0156">Chromatin regulator</keyword>
<evidence type="ECO:0000256" key="26">
    <source>
        <dbReference type="SAM" id="MobiDB-lite"/>
    </source>
</evidence>
<evidence type="ECO:0000256" key="22">
    <source>
        <dbReference type="ARBA" id="ARBA00031344"/>
    </source>
</evidence>
<keyword evidence="5" id="KW-0813">Transport</keyword>
<evidence type="ECO:0000256" key="20">
    <source>
        <dbReference type="ARBA" id="ARBA00023163"/>
    </source>
</evidence>
<dbReference type="PROSITE" id="PS01359">
    <property type="entry name" value="ZF_PHD_1"/>
    <property type="match status" value="1"/>
</dbReference>
<evidence type="ECO:0000256" key="7">
    <source>
        <dbReference type="ARBA" id="ARBA00022491"/>
    </source>
</evidence>
<evidence type="ECO:0000256" key="4">
    <source>
        <dbReference type="ARBA" id="ARBA00020977"/>
    </source>
</evidence>
<feature type="region of interest" description="Disordered" evidence="26">
    <location>
        <begin position="991"/>
        <end position="1013"/>
    </location>
</feature>
<dbReference type="GO" id="GO:0015031">
    <property type="term" value="P:protein transport"/>
    <property type="evidence" value="ECO:0007669"/>
    <property type="project" value="UniProtKB-KW"/>
</dbReference>
<feature type="domain" description="SAMD1-like winged helix (WH)" evidence="30">
    <location>
        <begin position="8"/>
        <end position="87"/>
    </location>
</feature>
<evidence type="ECO:0000256" key="23">
    <source>
        <dbReference type="PROSITE-ProRule" id="PRU00035"/>
    </source>
</evidence>
<evidence type="ECO:0000256" key="16">
    <source>
        <dbReference type="ARBA" id="ARBA00023015"/>
    </source>
</evidence>
<dbReference type="PROSITE" id="PS50016">
    <property type="entry name" value="ZF_PHD_2"/>
    <property type="match status" value="1"/>
</dbReference>
<feature type="region of interest" description="Disordered" evidence="26">
    <location>
        <begin position="428"/>
        <end position="515"/>
    </location>
</feature>
<keyword evidence="9" id="KW-0597">Phosphoprotein</keyword>
<dbReference type="GO" id="GO:0034243">
    <property type="term" value="P:regulation of transcription elongation by RNA polymerase II"/>
    <property type="evidence" value="ECO:0007669"/>
    <property type="project" value="InterPro"/>
</dbReference>
<evidence type="ECO:0000256" key="3">
    <source>
        <dbReference type="ARBA" id="ARBA00004395"/>
    </source>
</evidence>
<evidence type="ECO:0000256" key="9">
    <source>
        <dbReference type="ARBA" id="ARBA00022553"/>
    </source>
</evidence>
<dbReference type="FunFam" id="6.10.140.2220:FF:000002">
    <property type="entry name" value="Protein kinase C-binding protein 1 isoform C"/>
    <property type="match status" value="1"/>
</dbReference>
<keyword evidence="11 24" id="KW-0863">Zinc-finger</keyword>
<dbReference type="PANTHER" id="PTHR46379">
    <property type="entry name" value="ZINC FINGER MYND DOMAIN-CONTAINING"/>
    <property type="match status" value="1"/>
</dbReference>
<dbReference type="GO" id="GO:0003677">
    <property type="term" value="F:DNA binding"/>
    <property type="evidence" value="ECO:0007669"/>
    <property type="project" value="InterPro"/>
</dbReference>
<evidence type="ECO:0000256" key="19">
    <source>
        <dbReference type="ARBA" id="ARBA00023136"/>
    </source>
</evidence>
<dbReference type="GO" id="GO:0005634">
    <property type="term" value="C:nucleus"/>
    <property type="evidence" value="ECO:0007669"/>
    <property type="project" value="UniProtKB-SubCell"/>
</dbReference>
<reference evidence="33" key="1">
    <citation type="submission" date="2016-06" db="UniProtKB">
        <authorList>
            <consortium name="WormBaseParasite"/>
        </authorList>
    </citation>
    <scope>IDENTIFICATION</scope>
</reference>
<keyword evidence="25" id="KW-0175">Coiled coil</keyword>
<feature type="compositionally biased region" description="Basic and acidic residues" evidence="26">
    <location>
        <begin position="739"/>
        <end position="750"/>
    </location>
</feature>
<dbReference type="InterPro" id="IPR036427">
    <property type="entry name" value="Bromodomain-like_sf"/>
</dbReference>
<dbReference type="Pfam" id="PF24324">
    <property type="entry name" value="MYND_ZMYND11_ZMYD8"/>
    <property type="match status" value="1"/>
</dbReference>
<keyword evidence="16" id="KW-0805">Transcription regulation</keyword>
<dbReference type="PROSITE" id="PS52014">
    <property type="entry name" value="SAMD1_WH"/>
    <property type="match status" value="1"/>
</dbReference>
<feature type="compositionally biased region" description="Polar residues" evidence="26">
    <location>
        <begin position="477"/>
        <end position="486"/>
    </location>
</feature>
<dbReference type="CDD" id="cd15537">
    <property type="entry name" value="PHD_BS69"/>
    <property type="match status" value="1"/>
</dbReference>
<keyword evidence="12" id="KW-0862">Zinc</keyword>
<feature type="compositionally biased region" description="Basic and acidic residues" evidence="26">
    <location>
        <begin position="830"/>
        <end position="843"/>
    </location>
</feature>
<evidence type="ECO:0000256" key="24">
    <source>
        <dbReference type="PROSITE-ProRule" id="PRU00134"/>
    </source>
</evidence>
<dbReference type="InterPro" id="IPR013083">
    <property type="entry name" value="Znf_RING/FYVE/PHD"/>
</dbReference>
<dbReference type="Pfam" id="PF12022">
    <property type="entry name" value="COG2_C"/>
    <property type="match status" value="1"/>
</dbReference>
<dbReference type="InterPro" id="IPR001965">
    <property type="entry name" value="Znf_PHD"/>
</dbReference>
<dbReference type="InterPro" id="IPR019787">
    <property type="entry name" value="Znf_PHD-finger"/>
</dbReference>
<dbReference type="InterPro" id="IPR001487">
    <property type="entry name" value="Bromodomain"/>
</dbReference>
<feature type="domain" description="MYND-type" evidence="29">
    <location>
        <begin position="1105"/>
        <end position="1140"/>
    </location>
</feature>
<keyword evidence="21" id="KW-0539">Nucleus</keyword>
<feature type="domain" description="Bromo" evidence="27">
    <location>
        <begin position="180"/>
        <end position="250"/>
    </location>
</feature>
<evidence type="ECO:0000256" key="10">
    <source>
        <dbReference type="ARBA" id="ARBA00022723"/>
    </source>
</evidence>
<evidence type="ECO:0000313" key="32">
    <source>
        <dbReference type="Proteomes" id="UP000275846"/>
    </source>
</evidence>
<dbReference type="GO" id="GO:0008270">
    <property type="term" value="F:zinc ion binding"/>
    <property type="evidence" value="ECO:0007669"/>
    <property type="project" value="UniProtKB-KW"/>
</dbReference>
<dbReference type="Gene3D" id="2.30.30.140">
    <property type="match status" value="1"/>
</dbReference>
<evidence type="ECO:0000256" key="2">
    <source>
        <dbReference type="ARBA" id="ARBA00004286"/>
    </source>
</evidence>
<dbReference type="PROSITE" id="PS50865">
    <property type="entry name" value="ZF_MYND_2"/>
    <property type="match status" value="1"/>
</dbReference>
<feature type="region of interest" description="Disordered" evidence="26">
    <location>
        <begin position="536"/>
        <end position="913"/>
    </location>
</feature>
<reference evidence="31 32" key="2">
    <citation type="submission" date="2018-11" db="EMBL/GenBank/DDBJ databases">
        <authorList>
            <consortium name="Pathogen Informatics"/>
        </authorList>
    </citation>
    <scope>NUCLEOTIDE SEQUENCE [LARGE SCALE GENOMIC DNA]</scope>
    <source>
        <strain evidence="31 32">NST_G2</strain>
    </source>
</reference>
<keyword evidence="18 23" id="KW-0103">Bromodomain</keyword>
<evidence type="ECO:0000256" key="12">
    <source>
        <dbReference type="ARBA" id="ARBA00022833"/>
    </source>
</evidence>
<sequence>MPYTKLKNYRHADPQKVIATWQALENFPGQKQSIPVDKLLKVLRKTLNCKDDQIRLLLTEIEGDGLLVKTTSTSKGGCDGYKLPDFRHPSPRQQHDWYCFSCHLPGEILRCSDCFRVFHTDCVNELSSRSSPNSRGLRSPLRLDDSTNEFTCPVCESRPKCEFSRKQIRKLLEFATHSLRKQPLWKTFCQIGYKGDIDRNEYLVYKYVDLDLLQRKIKDGRYTALEYFAMDIELLVHDICILSGPYSSDADEARFLLRTVNSEIAEIQLCTDCYINAKARLSDWISKPCKPPHELICARNRTAFGAGLFENANIQQCFWPAKVLLERDDGYEIRFFGGTHERMFVKRVHTAPFVLPEDDPSFLRKSQAGAHNIPSAVFERAWNEVRKLQSNLDSGYYSHSSGESEMPPSDDEYSDEIYLRSRRNSALHGNALGHSDSPRSSTNSFGTKVDKRIRHSSSSSQQTVTSITTPRAGCRSPATSSLSRQSKAVEMPKASPKTTSVSRRHIETSPPAPSAGMAAAFSALAETKAAVAAAFASSRKRTSTGRYADISSATDSTDGPSAVSAPKRSAKPSPASAVKTKLSTSMGSPTSHQQKKTSVKRRRKGKASGRRYGSPASSLSSLSSSSSDSDLDRPSRNKSGVLSDSSAASDAKLPASVWPSRGRRGNPKGLGSLRRNHNGSGPAAQRLTSSGNKNSSGIASSLPKTVATFPGRRRGRPPLHSRPSTRGRARGAINHRASRHDDSDDERPSENEDDDDELTDRCSSSAVGADDDLPTLFSPSNRNGKLKTSPVFGRAKNKSIPTPLGAQRPDRPSGSLVRATANLPSSGGARGRDGSVRVSETSRGRSSASGSSSSSDSTDSLMLHRSTSKDARGGSELKSSASATMLRRPPFAPPLASANTTTPSVGASGDGPVNLPFTALEMAADPMKKENKAASSTTTSTGSVHQHLPTPILGAGSGGSSVSSVPRSHLPPNKRVAAAAAAAALGVEPPLASVGPSNPTPRKLSHKSTQTASTGELASSVACSRCKEHAAELATLTAENQRMLIELEDNLTRRFNEEKAAAVEQAQAALTEALEQERALAQETLESAETRFNEAIVQTKRRQWCRNCLKEAIYHCCWNTSYCSIPCQQEHWQKEHKRQSFLSCRTNHHPNEFTRSVVLLNTSDGEFEVPNEALESTLGIAPSGLEFCFDRRGFLTALVTLGKFNGGARATALLAESYFKPCLPGHWLFERGLRHFDEDNFVLDRLKMGISLESLHDSLLQYFNILKNSLVELINQDYADFVNLSTNLFGLEKIIDSLESPLVHVKESVLAVLDDIQNTKKEFQHSLEERKLLREKKASGFSAALFLRFILRFTPTSSPTLFSHLGDSTPAAEQKHVQEEQRIDRVAQEYTKLQYFTRKCGDHPCIKELKPAIQVITASLHEQLEARLCSGLDLCHELCDARQSGKGFTLEQQTAGVKSASAALRQVLSTYLSIDKLSDAALLYRKHSLQAKLNQVRSQSSVPVKFPPPQPHRHHHHFFIYSIILTSCPELSSNGADSMTAASELRSRYALALDILDSECLLFKQFVFKRTHKSYEPLSEFDPLVDGFFPETVQVLFEQLPEIFSAGNPEKFFELYTASIEFLDGIELRTDSLKQVQKLRQHPSYSAFLGKWSLPVYFQLRFQKSTQILLEALRTPWKEAESGSFGCSLNVTETVLDQITWCWSEKVYLPSLRHRFWKLTLQLLNAFVYAIKSAQPPVDEQAQNDLFGIKSLFALLTDGHLVLRWISGGHLEEFVLRNFPSTAVGLKTVHSGDLEKVQSTPVWLTGCLEDSMDQLRSALECVKANVCTSFQESMKSLILQVQDLPRKYRRTSRAWPTSPSNYMLSINNKLSTLAEEVTIAITRSGSDSSEDLQSEFKTLFEDLVLKTTQMYDTFLFKYQAQTDDLIASVKKVEDSLRRLRVARSGSTVTTAAQSDDDKIRHQVHLDTTAYAKHVSDGSVLSLF</sequence>
<evidence type="ECO:0000256" key="13">
    <source>
        <dbReference type="ARBA" id="ARBA00022843"/>
    </source>
</evidence>
<keyword evidence="13" id="KW-0832">Ubl conjugation</keyword>
<dbReference type="InterPro" id="IPR019786">
    <property type="entry name" value="Zinc_finger_PHD-type_CS"/>
</dbReference>
<gene>
    <name evidence="31" type="ORF">SSLN_LOCUS2250</name>
</gene>
<dbReference type="Proteomes" id="UP000275846">
    <property type="component" value="Unassembled WGS sequence"/>
</dbReference>
<dbReference type="PROSITE" id="PS50014">
    <property type="entry name" value="BROMODOMAIN_2"/>
    <property type="match status" value="1"/>
</dbReference>
<dbReference type="SUPFAM" id="SSF47370">
    <property type="entry name" value="Bromodomain"/>
    <property type="match status" value="1"/>
</dbReference>
<evidence type="ECO:0000259" key="27">
    <source>
        <dbReference type="PROSITE" id="PS50014"/>
    </source>
</evidence>
<keyword evidence="8" id="KW-1017">Isopeptide bond</keyword>
<dbReference type="PANTHER" id="PTHR46379:SF1">
    <property type="entry name" value="ZINC FINGER MYND DOMAIN-CONTAINING PROTEIN 11"/>
    <property type="match status" value="1"/>
</dbReference>
<dbReference type="InterPro" id="IPR048589">
    <property type="entry name" value="SAMD1-like_WH"/>
</dbReference>
<organism evidence="33">
    <name type="scientific">Schistocephalus solidus</name>
    <name type="common">Tapeworm</name>
    <dbReference type="NCBI Taxonomy" id="70667"/>
    <lineage>
        <taxon>Eukaryota</taxon>
        <taxon>Metazoa</taxon>
        <taxon>Spiralia</taxon>
        <taxon>Lophotrochozoa</taxon>
        <taxon>Platyhelminthes</taxon>
        <taxon>Cestoda</taxon>
        <taxon>Eucestoda</taxon>
        <taxon>Diphyllobothriidea</taxon>
        <taxon>Diphyllobothriidae</taxon>
        <taxon>Schistocephalus</taxon>
    </lineage>
</organism>
<dbReference type="SMART" id="SM00249">
    <property type="entry name" value="PHD"/>
    <property type="match status" value="1"/>
</dbReference>
<dbReference type="GO" id="GO:0003714">
    <property type="term" value="F:transcription corepressor activity"/>
    <property type="evidence" value="ECO:0007669"/>
    <property type="project" value="InterPro"/>
</dbReference>
<evidence type="ECO:0000256" key="18">
    <source>
        <dbReference type="ARBA" id="ARBA00023117"/>
    </source>
</evidence>
<evidence type="ECO:0000256" key="8">
    <source>
        <dbReference type="ARBA" id="ARBA00022499"/>
    </source>
</evidence>
<evidence type="ECO:0000259" key="29">
    <source>
        <dbReference type="PROSITE" id="PS50865"/>
    </source>
</evidence>
<keyword evidence="19" id="KW-0472">Membrane</keyword>
<evidence type="ECO:0000313" key="33">
    <source>
        <dbReference type="WBParaSite" id="SSLN_0000232001-mRNA-1"/>
    </source>
</evidence>
<protein>
    <recommendedName>
        <fullName evidence="4">Conserved oligomeric Golgi complex subunit 2</fullName>
    </recommendedName>
    <alternativeName>
        <fullName evidence="22">Component of oligomeric Golgi complex 2</fullName>
    </alternativeName>
</protein>
<evidence type="ECO:0000256" key="11">
    <source>
        <dbReference type="ARBA" id="ARBA00022771"/>
    </source>
</evidence>
<evidence type="ECO:0000259" key="28">
    <source>
        <dbReference type="PROSITE" id="PS50016"/>
    </source>
</evidence>
<dbReference type="GO" id="GO:0140006">
    <property type="term" value="F:histone H3 reader activity"/>
    <property type="evidence" value="ECO:0007669"/>
    <property type="project" value="UniProtKB-ARBA"/>
</dbReference>
<evidence type="ECO:0000256" key="6">
    <source>
        <dbReference type="ARBA" id="ARBA00022454"/>
    </source>
</evidence>
<evidence type="ECO:0000256" key="1">
    <source>
        <dbReference type="ARBA" id="ARBA00004123"/>
    </source>
</evidence>
<feature type="compositionally biased region" description="Basic residues" evidence="26">
    <location>
        <begin position="711"/>
        <end position="729"/>
    </location>
</feature>
<dbReference type="Gene3D" id="1.20.920.10">
    <property type="entry name" value="Bromodomain-like"/>
    <property type="match status" value="1"/>
</dbReference>
<dbReference type="GO" id="GO:0005694">
    <property type="term" value="C:chromosome"/>
    <property type="evidence" value="ECO:0007669"/>
    <property type="project" value="UniProtKB-SubCell"/>
</dbReference>
<evidence type="ECO:0000256" key="15">
    <source>
        <dbReference type="ARBA" id="ARBA00022927"/>
    </source>
</evidence>
<comment type="subcellular location">
    <subcellularLocation>
        <location evidence="2">Chromosome</location>
    </subcellularLocation>
    <subcellularLocation>
        <location evidence="3">Golgi apparatus membrane</location>
        <topology evidence="3">Peripheral membrane protein</topology>
    </subcellularLocation>
    <subcellularLocation>
        <location evidence="1">Nucleus</location>
    </subcellularLocation>
</comment>
<keyword evidence="10" id="KW-0479">Metal-binding</keyword>
<proteinExistence type="predicted"/>
<evidence type="ECO:0000256" key="14">
    <source>
        <dbReference type="ARBA" id="ARBA00022853"/>
    </source>
</evidence>
<feature type="compositionally biased region" description="Polar residues" evidence="26">
    <location>
        <begin position="686"/>
        <end position="703"/>
    </location>
</feature>
<name>A0A183SDF2_SCHSO</name>
<keyword evidence="7" id="KW-0678">Repressor</keyword>
<dbReference type="InterPro" id="IPR011011">
    <property type="entry name" value="Znf_FYVE_PHD"/>
</dbReference>
<dbReference type="Pfam" id="PF06148">
    <property type="entry name" value="COG2_N"/>
    <property type="match status" value="1"/>
</dbReference>
<feature type="domain" description="PHD-type" evidence="28">
    <location>
        <begin position="96"/>
        <end position="158"/>
    </location>
</feature>
<dbReference type="WBParaSite" id="SSLN_0000232001-mRNA-1">
    <property type="protein sequence ID" value="SSLN_0000232001-mRNA-1"/>
    <property type="gene ID" value="SSLN_0000232001"/>
</dbReference>
<keyword evidence="20" id="KW-0804">Transcription</keyword>
<keyword evidence="15" id="KW-0653">Protein transport</keyword>
<feature type="compositionally biased region" description="Polar residues" evidence="26">
    <location>
        <begin position="581"/>
        <end position="592"/>
    </location>
</feature>
<dbReference type="OrthoDB" id="6272564at2759"/>
<keyword evidence="6" id="KW-0158">Chromosome</keyword>
<feature type="compositionally biased region" description="Basic residues" evidence="26">
    <location>
        <begin position="593"/>
        <end position="609"/>
    </location>
</feature>
<feature type="compositionally biased region" description="Low complexity" evidence="26">
    <location>
        <begin position="844"/>
        <end position="860"/>
    </location>
</feature>
<dbReference type="GO" id="GO:0000139">
    <property type="term" value="C:Golgi membrane"/>
    <property type="evidence" value="ECO:0007669"/>
    <property type="project" value="UniProtKB-SubCell"/>
</dbReference>
<feature type="compositionally biased region" description="Low complexity" evidence="26">
    <location>
        <begin position="456"/>
        <end position="469"/>
    </location>
</feature>
<dbReference type="InterPro" id="IPR024603">
    <property type="entry name" value="COG_complex_COG2_C"/>
</dbReference>
<dbReference type="STRING" id="70667.A0A183SDF2"/>
<feature type="coiled-coil region" evidence="25">
    <location>
        <begin position="1026"/>
        <end position="1091"/>
    </location>
</feature>
<dbReference type="EMBL" id="UYSU01032208">
    <property type="protein sequence ID" value="VDL88635.1"/>
    <property type="molecule type" value="Genomic_DNA"/>
</dbReference>
<evidence type="ECO:0000259" key="30">
    <source>
        <dbReference type="PROSITE" id="PS52014"/>
    </source>
</evidence>
<dbReference type="Gene3D" id="3.30.40.10">
    <property type="entry name" value="Zinc/RING finger domain, C3HC4 (zinc finger)"/>
    <property type="match status" value="1"/>
</dbReference>
<dbReference type="InterPro" id="IPR057053">
    <property type="entry name" value="MYND_ZMYND11_ZMYD8"/>
</dbReference>
<keyword evidence="17" id="KW-0333">Golgi apparatus</keyword>